<dbReference type="Pfam" id="PF17964">
    <property type="entry name" value="Big_10"/>
    <property type="match status" value="1"/>
</dbReference>
<dbReference type="GO" id="GO:0016746">
    <property type="term" value="F:acyltransferase activity"/>
    <property type="evidence" value="ECO:0007669"/>
    <property type="project" value="UniProtKB-KW"/>
</dbReference>
<evidence type="ECO:0000256" key="1">
    <source>
        <dbReference type="ARBA" id="ARBA00004752"/>
    </source>
</evidence>
<dbReference type="Gene3D" id="2.60.40.3780">
    <property type="match status" value="1"/>
</dbReference>
<dbReference type="EMBL" id="LFXA01000002">
    <property type="protein sequence ID" value="KNB53954.1"/>
    <property type="molecule type" value="Genomic_DNA"/>
</dbReference>
<feature type="domain" description="L,D-TPase catalytic" evidence="9">
    <location>
        <begin position="251"/>
        <end position="371"/>
    </location>
</feature>
<sequence>MEPQFLEVVLVHVGSGRRPVLLMSALVGSLALSACSGGSGGSSGEDAGPAAKVTVTPAGGSKEARLGSPISVRADGGKLTSVEVKDDKGQKVEGRLASDGTTWQSSGNVKPKTTYTVRTAAEGTKGRKSSETATFTTEQPAKVNKLTNTPQNGQTVGTGMPVSILFDHKIDKDKKAEIEKNFKVTSSPSVEGAWGWVTDYSGQDRLDWRPKTYWPSGTKVSVKGSLAGVNSGEGGWFARDYAYSFTIGADRKAVIDVPGHTLTMIENGKPVGSVKGSAGSPEAPTRGGIHTVRSKNADETMDSSTIGYGNQWMLDAKWVTHMTASGTFLHSAPWNNQIGVVNNSHGCFGMTTEDAKTVYDFLPIGSTVEVKGTSNTEKTDVGNGLEVWQETWEQWQKRSALKN</sequence>
<dbReference type="Gene3D" id="2.40.440.10">
    <property type="entry name" value="L,D-transpeptidase catalytic domain-like"/>
    <property type="match status" value="1"/>
</dbReference>
<keyword evidence="4 7" id="KW-0573">Peptidoglycan synthesis</keyword>
<dbReference type="SUPFAM" id="SSF141523">
    <property type="entry name" value="L,D-transpeptidase catalytic domain-like"/>
    <property type="match status" value="1"/>
</dbReference>
<feature type="region of interest" description="Disordered" evidence="8">
    <location>
        <begin position="37"/>
        <end position="72"/>
    </location>
</feature>
<dbReference type="InterPro" id="IPR038063">
    <property type="entry name" value="Transpep_catalytic_dom"/>
</dbReference>
<keyword evidence="2" id="KW-0808">Transferase</keyword>
<dbReference type="CDD" id="cd13432">
    <property type="entry name" value="LDT_IgD_like_2"/>
    <property type="match status" value="1"/>
</dbReference>
<name>A0A0K9XKN7_9ACTN</name>
<gene>
    <name evidence="10" type="ORF">AC230_05155</name>
</gene>
<evidence type="ECO:0000256" key="6">
    <source>
        <dbReference type="ARBA" id="ARBA00023316"/>
    </source>
</evidence>
<organism evidence="10 11">
    <name type="scientific">Streptomyces caatingaensis</name>
    <dbReference type="NCBI Taxonomy" id="1678637"/>
    <lineage>
        <taxon>Bacteria</taxon>
        <taxon>Bacillati</taxon>
        <taxon>Actinomycetota</taxon>
        <taxon>Actinomycetes</taxon>
        <taxon>Kitasatosporales</taxon>
        <taxon>Streptomycetaceae</taxon>
        <taxon>Streptomyces</taxon>
    </lineage>
</organism>
<dbReference type="UniPathway" id="UPA00219"/>
<comment type="pathway">
    <text evidence="1 7">Cell wall biogenesis; peptidoglycan biosynthesis.</text>
</comment>
<evidence type="ECO:0000256" key="8">
    <source>
        <dbReference type="SAM" id="MobiDB-lite"/>
    </source>
</evidence>
<dbReference type="CDD" id="cd16913">
    <property type="entry name" value="YkuD_like"/>
    <property type="match status" value="1"/>
</dbReference>
<dbReference type="PANTHER" id="PTHR30582">
    <property type="entry name" value="L,D-TRANSPEPTIDASE"/>
    <property type="match status" value="1"/>
</dbReference>
<evidence type="ECO:0000256" key="5">
    <source>
        <dbReference type="ARBA" id="ARBA00023315"/>
    </source>
</evidence>
<keyword evidence="11" id="KW-1185">Reference proteome</keyword>
<protein>
    <submittedName>
        <fullName evidence="10">ErfK/YbiS/YcfS/YnhG family protein</fullName>
    </submittedName>
</protein>
<evidence type="ECO:0000256" key="3">
    <source>
        <dbReference type="ARBA" id="ARBA00022960"/>
    </source>
</evidence>
<keyword evidence="6 7" id="KW-0961">Cell wall biogenesis/degradation</keyword>
<accession>A0A0K9XKN7</accession>
<evidence type="ECO:0000313" key="11">
    <source>
        <dbReference type="Proteomes" id="UP000037288"/>
    </source>
</evidence>
<feature type="active site" description="Nucleophile" evidence="7">
    <location>
        <position position="347"/>
    </location>
</feature>
<evidence type="ECO:0000259" key="9">
    <source>
        <dbReference type="PROSITE" id="PS52029"/>
    </source>
</evidence>
<keyword evidence="5" id="KW-0012">Acyltransferase</keyword>
<dbReference type="InterPro" id="IPR005490">
    <property type="entry name" value="LD_TPept_cat_dom"/>
</dbReference>
<evidence type="ECO:0000256" key="7">
    <source>
        <dbReference type="PROSITE-ProRule" id="PRU01373"/>
    </source>
</evidence>
<dbReference type="GO" id="GO:0071555">
    <property type="term" value="P:cell wall organization"/>
    <property type="evidence" value="ECO:0007669"/>
    <property type="project" value="UniProtKB-UniRule"/>
</dbReference>
<dbReference type="STRING" id="1678637.AC230_05155"/>
<dbReference type="GO" id="GO:0018104">
    <property type="term" value="P:peptidoglycan-protein cross-linking"/>
    <property type="evidence" value="ECO:0007669"/>
    <property type="project" value="TreeGrafter"/>
</dbReference>
<evidence type="ECO:0000313" key="10">
    <source>
        <dbReference type="EMBL" id="KNB53954.1"/>
    </source>
</evidence>
<dbReference type="AlphaFoldDB" id="A0A0K9XKN7"/>
<dbReference type="InterPro" id="IPR050979">
    <property type="entry name" value="LD-transpeptidase"/>
</dbReference>
<dbReference type="GO" id="GO:0005576">
    <property type="term" value="C:extracellular region"/>
    <property type="evidence" value="ECO:0007669"/>
    <property type="project" value="TreeGrafter"/>
</dbReference>
<dbReference type="PROSITE" id="PS52029">
    <property type="entry name" value="LD_TPASE"/>
    <property type="match status" value="1"/>
</dbReference>
<feature type="active site" description="Proton donor/acceptor" evidence="7">
    <location>
        <position position="330"/>
    </location>
</feature>
<dbReference type="Gene3D" id="2.60.40.3710">
    <property type="match status" value="1"/>
</dbReference>
<dbReference type="PATRIC" id="fig|1678637.3.peg.1122"/>
<keyword evidence="3 7" id="KW-0133">Cell shape</keyword>
<evidence type="ECO:0000256" key="4">
    <source>
        <dbReference type="ARBA" id="ARBA00022984"/>
    </source>
</evidence>
<comment type="caution">
    <text evidence="10">The sequence shown here is derived from an EMBL/GenBank/DDBJ whole genome shotgun (WGS) entry which is preliminary data.</text>
</comment>
<proteinExistence type="predicted"/>
<dbReference type="PANTHER" id="PTHR30582:SF2">
    <property type="entry name" value="L,D-TRANSPEPTIDASE YCIB-RELATED"/>
    <property type="match status" value="1"/>
</dbReference>
<dbReference type="Proteomes" id="UP000037288">
    <property type="component" value="Unassembled WGS sequence"/>
</dbReference>
<dbReference type="GO" id="GO:0071972">
    <property type="term" value="F:peptidoglycan L,D-transpeptidase activity"/>
    <property type="evidence" value="ECO:0007669"/>
    <property type="project" value="TreeGrafter"/>
</dbReference>
<dbReference type="Pfam" id="PF03734">
    <property type="entry name" value="YkuD"/>
    <property type="match status" value="1"/>
</dbReference>
<reference evidence="11" key="1">
    <citation type="submission" date="2015-07" db="EMBL/GenBank/DDBJ databases">
        <title>Draft genome sequence of Streptomyces sp. CMAA 1322, a bacterium isolated from Caatinga biome, from dry forest semiarid of Brazil.</title>
        <authorList>
            <person name="Santos S.N."/>
            <person name="Gacesa R."/>
            <person name="Taketani R.G."/>
            <person name="Long P.F."/>
            <person name="Melo I.S."/>
        </authorList>
    </citation>
    <scope>NUCLEOTIDE SEQUENCE [LARGE SCALE GENOMIC DNA]</scope>
    <source>
        <strain evidence="11">CMAA 1322</strain>
    </source>
</reference>
<evidence type="ECO:0000256" key="2">
    <source>
        <dbReference type="ARBA" id="ARBA00022679"/>
    </source>
</evidence>
<dbReference type="GO" id="GO:0008360">
    <property type="term" value="P:regulation of cell shape"/>
    <property type="evidence" value="ECO:0007669"/>
    <property type="project" value="UniProtKB-UniRule"/>
</dbReference>
<dbReference type="InterPro" id="IPR041280">
    <property type="entry name" value="Big_10"/>
</dbReference>